<evidence type="ECO:0000313" key="2">
    <source>
        <dbReference type="EMBL" id="OHA34966.1"/>
    </source>
</evidence>
<dbReference type="Proteomes" id="UP000176221">
    <property type="component" value="Unassembled WGS sequence"/>
</dbReference>
<evidence type="ECO:0000256" key="1">
    <source>
        <dbReference type="SAM" id="MobiDB-lite"/>
    </source>
</evidence>
<evidence type="ECO:0000313" key="3">
    <source>
        <dbReference type="Proteomes" id="UP000176221"/>
    </source>
</evidence>
<name>A0A1G2NFX5_9BACT</name>
<reference evidence="2 3" key="1">
    <citation type="journal article" date="2016" name="Nat. Commun.">
        <title>Thousands of microbial genomes shed light on interconnected biogeochemical processes in an aquifer system.</title>
        <authorList>
            <person name="Anantharaman K."/>
            <person name="Brown C.T."/>
            <person name="Hug L.A."/>
            <person name="Sharon I."/>
            <person name="Castelle C.J."/>
            <person name="Probst A.J."/>
            <person name="Thomas B.C."/>
            <person name="Singh A."/>
            <person name="Wilkins M.J."/>
            <person name="Karaoz U."/>
            <person name="Brodie E.L."/>
            <person name="Williams K.H."/>
            <person name="Hubbard S.S."/>
            <person name="Banfield J.F."/>
        </authorList>
    </citation>
    <scope>NUCLEOTIDE SEQUENCE [LARGE SCALE GENOMIC DNA]</scope>
</reference>
<accession>A0A1G2NFX5</accession>
<dbReference type="AlphaFoldDB" id="A0A1G2NFX5"/>
<organism evidence="2 3">
    <name type="scientific">Candidatus Taylorbacteria bacterium RIFCSPLOWO2_01_FULL_45_15b</name>
    <dbReference type="NCBI Taxonomy" id="1802319"/>
    <lineage>
        <taxon>Bacteria</taxon>
        <taxon>Candidatus Tayloriibacteriota</taxon>
    </lineage>
</organism>
<protein>
    <submittedName>
        <fullName evidence="2">Uncharacterized protein</fullName>
    </submittedName>
</protein>
<proteinExistence type="predicted"/>
<comment type="caution">
    <text evidence="2">The sequence shown here is derived from an EMBL/GenBank/DDBJ whole genome shotgun (WGS) entry which is preliminary data.</text>
</comment>
<dbReference type="EMBL" id="MHRX01000002">
    <property type="protein sequence ID" value="OHA34966.1"/>
    <property type="molecule type" value="Genomic_DNA"/>
</dbReference>
<gene>
    <name evidence="2" type="ORF">A2928_03245</name>
</gene>
<feature type="region of interest" description="Disordered" evidence="1">
    <location>
        <begin position="81"/>
        <end position="101"/>
    </location>
</feature>
<sequence length="101" mass="11088">MTESATNILLVATRKISRSLAARSADRPAHCLARLLGITAPCDFPRMPSSRLAPCLTKYIRFAHYFVDLGGIGYLYFSTKKSNSPASHRRAPACDSSRVSQ</sequence>